<dbReference type="Proteomes" id="UP001016761">
    <property type="component" value="Unassembled WGS sequence"/>
</dbReference>
<gene>
    <name evidence="2" type="ORF">HTZ84_04605</name>
</gene>
<evidence type="ECO:0000313" key="2">
    <source>
        <dbReference type="EMBL" id="NUC71596.1"/>
    </source>
</evidence>
<sequence length="170" mass="18693">MRFKPVPEPPTDLEAVAPILEAVPETAGAVDDCCGHLVAETRLESRDAAEAWLVFLRALDLVTEESAGYRRATGRSPPTGSLESAGPRLREAFRERVYGADAVLEALEQADGPLAVADVVDAVRDERRAVARETSNGRRETARLERVRRLLEWAVLLELAERSADGDRFE</sequence>
<dbReference type="EMBL" id="JABUQZ010000001">
    <property type="protein sequence ID" value="NUC71596.1"/>
    <property type="molecule type" value="Genomic_DNA"/>
</dbReference>
<dbReference type="InterPro" id="IPR058821">
    <property type="entry name" value="Double_WHD-containing_halo"/>
</dbReference>
<comment type="caution">
    <text evidence="2">The sequence shown here is derived from an EMBL/GenBank/DDBJ whole genome shotgun (WGS) entry which is preliminary data.</text>
</comment>
<organism evidence="2 3">
    <name type="scientific">Haloterrigena gelatinilytica</name>
    <dbReference type="NCBI Taxonomy" id="2741724"/>
    <lineage>
        <taxon>Archaea</taxon>
        <taxon>Methanobacteriati</taxon>
        <taxon>Methanobacteriota</taxon>
        <taxon>Stenosarchaea group</taxon>
        <taxon>Halobacteria</taxon>
        <taxon>Halobacteriales</taxon>
        <taxon>Natrialbaceae</taxon>
        <taxon>Haloterrigena</taxon>
    </lineage>
</organism>
<dbReference type="RefSeq" id="WP_174679592.1">
    <property type="nucleotide sequence ID" value="NZ_JABUQZ010000001.1"/>
</dbReference>
<reference evidence="2 3" key="1">
    <citation type="submission" date="2020-06" db="EMBL/GenBank/DDBJ databases">
        <title>Haloterrigena sp. nov., an extremely halophilic archaeon isolated from a saline sediment.</title>
        <authorList>
            <person name="Liu B.-B."/>
        </authorList>
    </citation>
    <scope>NUCLEOTIDE SEQUENCE [LARGE SCALE GENOMIC DNA]</scope>
    <source>
        <strain evidence="2 3">SYSU A558-1</strain>
    </source>
</reference>
<proteinExistence type="predicted"/>
<name>A0ABX2LFV3_9EURY</name>
<evidence type="ECO:0000256" key="1">
    <source>
        <dbReference type="SAM" id="MobiDB-lite"/>
    </source>
</evidence>
<protein>
    <submittedName>
        <fullName evidence="2">Uncharacterized protein</fullName>
    </submittedName>
</protein>
<feature type="region of interest" description="Disordered" evidence="1">
    <location>
        <begin position="67"/>
        <end position="86"/>
    </location>
</feature>
<keyword evidence="3" id="KW-1185">Reference proteome</keyword>
<accession>A0ABX2LFV3</accession>
<dbReference type="Pfam" id="PF25947">
    <property type="entry name" value="WHD_halo_double"/>
    <property type="match status" value="1"/>
</dbReference>
<evidence type="ECO:0000313" key="3">
    <source>
        <dbReference type="Proteomes" id="UP001016761"/>
    </source>
</evidence>